<dbReference type="AlphaFoldDB" id="A0A9P6IIB8"/>
<evidence type="ECO:0000313" key="3">
    <source>
        <dbReference type="Proteomes" id="UP000749646"/>
    </source>
</evidence>
<gene>
    <name evidence="2" type="ORF">BGZ65_009663</name>
</gene>
<dbReference type="Proteomes" id="UP000749646">
    <property type="component" value="Unassembled WGS sequence"/>
</dbReference>
<dbReference type="EMBL" id="JAAAHW010010869">
    <property type="protein sequence ID" value="KAF9922354.1"/>
    <property type="molecule type" value="Genomic_DNA"/>
</dbReference>
<organism evidence="2 3">
    <name type="scientific">Modicella reniformis</name>
    <dbReference type="NCBI Taxonomy" id="1440133"/>
    <lineage>
        <taxon>Eukaryota</taxon>
        <taxon>Fungi</taxon>
        <taxon>Fungi incertae sedis</taxon>
        <taxon>Mucoromycota</taxon>
        <taxon>Mortierellomycotina</taxon>
        <taxon>Mortierellomycetes</taxon>
        <taxon>Mortierellales</taxon>
        <taxon>Mortierellaceae</taxon>
        <taxon>Modicella</taxon>
    </lineage>
</organism>
<feature type="region of interest" description="Disordered" evidence="1">
    <location>
        <begin position="1"/>
        <end position="30"/>
    </location>
</feature>
<comment type="caution">
    <text evidence="2">The sequence shown here is derived from an EMBL/GenBank/DDBJ whole genome shotgun (WGS) entry which is preliminary data.</text>
</comment>
<reference evidence="2" key="1">
    <citation type="journal article" date="2020" name="Fungal Divers.">
        <title>Resolving the Mortierellaceae phylogeny through synthesis of multi-gene phylogenetics and phylogenomics.</title>
        <authorList>
            <person name="Vandepol N."/>
            <person name="Liber J."/>
            <person name="Desiro A."/>
            <person name="Na H."/>
            <person name="Kennedy M."/>
            <person name="Barry K."/>
            <person name="Grigoriev I.V."/>
            <person name="Miller A.N."/>
            <person name="O'Donnell K."/>
            <person name="Stajich J.E."/>
            <person name="Bonito G."/>
        </authorList>
    </citation>
    <scope>NUCLEOTIDE SEQUENCE</scope>
    <source>
        <strain evidence="2">MES-2147</strain>
    </source>
</reference>
<protein>
    <submittedName>
        <fullName evidence="2">Uncharacterized protein</fullName>
    </submittedName>
</protein>
<evidence type="ECO:0000256" key="1">
    <source>
        <dbReference type="SAM" id="MobiDB-lite"/>
    </source>
</evidence>
<proteinExistence type="predicted"/>
<feature type="non-terminal residue" evidence="2">
    <location>
        <position position="1"/>
    </location>
</feature>
<keyword evidence="3" id="KW-1185">Reference proteome</keyword>
<accession>A0A9P6IIB8</accession>
<feature type="compositionally biased region" description="Polar residues" evidence="1">
    <location>
        <begin position="12"/>
        <end position="30"/>
    </location>
</feature>
<feature type="compositionally biased region" description="Basic and acidic residues" evidence="1">
    <location>
        <begin position="1"/>
        <end position="11"/>
    </location>
</feature>
<sequence length="147" mass="15903">MTCPEKNEETSRTGPHSQSPNIASPSTPVNNDRAGACRLFFESSGVPRKATFVGIRRISGQGAAIIPGDIIPGAAIIPDKTPTFKFVARVKDRRVGHYVVRWRVKLLEGFSIPTGLRFSIAVSYDDEPTDMSGSFDVALSPDDLKGL</sequence>
<evidence type="ECO:0000313" key="2">
    <source>
        <dbReference type="EMBL" id="KAF9922354.1"/>
    </source>
</evidence>
<name>A0A9P6IIB8_9FUNG</name>